<organism evidence="1 2">
    <name type="scientific">Microscilla marina ATCC 23134</name>
    <dbReference type="NCBI Taxonomy" id="313606"/>
    <lineage>
        <taxon>Bacteria</taxon>
        <taxon>Pseudomonadati</taxon>
        <taxon>Bacteroidota</taxon>
        <taxon>Cytophagia</taxon>
        <taxon>Cytophagales</taxon>
        <taxon>Microscillaceae</taxon>
        <taxon>Microscilla</taxon>
    </lineage>
</organism>
<keyword evidence="2" id="KW-1185">Reference proteome</keyword>
<gene>
    <name evidence="1" type="ORF">M23134_00116</name>
</gene>
<comment type="caution">
    <text evidence="1">The sequence shown here is derived from an EMBL/GenBank/DDBJ whole genome shotgun (WGS) entry which is preliminary data.</text>
</comment>
<dbReference type="EMBL" id="AAWS01000013">
    <property type="protein sequence ID" value="EAY28962.1"/>
    <property type="molecule type" value="Genomic_DNA"/>
</dbReference>
<evidence type="ECO:0000313" key="2">
    <source>
        <dbReference type="Proteomes" id="UP000004095"/>
    </source>
</evidence>
<dbReference type="Proteomes" id="UP000004095">
    <property type="component" value="Unassembled WGS sequence"/>
</dbReference>
<sequence length="93" mass="10527">MLPVGYHRVVVSSRPYYYYQGTYYTQVTDQNKQTAYEVAAPPAGAVVPDLPDDVAQVTIDEQDLYEYDNTLYRKVATDEVEGYEVYGNVSGKD</sequence>
<accession>A1ZKZ6</accession>
<dbReference type="InterPro" id="IPR045398">
    <property type="entry name" value="DUF6515"/>
</dbReference>
<dbReference type="AlphaFoldDB" id="A1ZKZ6"/>
<dbReference type="eggNOG" id="ENOG502Z8NY">
    <property type="taxonomic scope" value="Bacteria"/>
</dbReference>
<reference evidence="1 2" key="1">
    <citation type="submission" date="2007-01" db="EMBL/GenBank/DDBJ databases">
        <authorList>
            <person name="Haygood M."/>
            <person name="Podell S."/>
            <person name="Anderson C."/>
            <person name="Hopkinson B."/>
            <person name="Roe K."/>
            <person name="Barbeau K."/>
            <person name="Gaasterland T."/>
            <person name="Ferriera S."/>
            <person name="Johnson J."/>
            <person name="Kravitz S."/>
            <person name="Beeson K."/>
            <person name="Sutton G."/>
            <person name="Rogers Y.-H."/>
            <person name="Friedman R."/>
            <person name="Frazier M."/>
            <person name="Venter J.C."/>
        </authorList>
    </citation>
    <scope>NUCLEOTIDE SEQUENCE [LARGE SCALE GENOMIC DNA]</scope>
    <source>
        <strain evidence="1 2">ATCC 23134</strain>
    </source>
</reference>
<protein>
    <submittedName>
        <fullName evidence="1">Uncharacterized protein</fullName>
    </submittedName>
</protein>
<proteinExistence type="predicted"/>
<name>A1ZKZ6_MICM2</name>
<dbReference type="Pfam" id="PF20125">
    <property type="entry name" value="DUF6515"/>
    <property type="match status" value="1"/>
</dbReference>
<evidence type="ECO:0000313" key="1">
    <source>
        <dbReference type="EMBL" id="EAY28962.1"/>
    </source>
</evidence>